<sequence>MHSPGYIMFRNVAFLTAGLILGMFALAWFSALGGRHQGAPQPEQVVRLFDSVAFSGFGEQGPAGQGPVLRRWTAPVTVGVKGQPLERDDDERPWTMALREYVTAWNSVRGLSLSLVDLPATENSRHLLEDPSDASLRILVLPEQALADLAFQNVIPRTHAAELADRRRGCTVLGAEGPALSNVVLLVRDDVGRSARATCLGHGLAKALGFGIDARTASDVFRSRPDGLGFLPAGRIVAELVYDPAFVPGQSRHDVLPLIPELLEQRGMIDHE</sequence>
<dbReference type="KEGG" id="hjo:AY555_09780"/>
<evidence type="ECO:0000313" key="2">
    <source>
        <dbReference type="EMBL" id="AMW35417.1"/>
    </source>
</evidence>
<protein>
    <recommendedName>
        <fullName evidence="4">DUF2927 domain-containing protein</fullName>
    </recommendedName>
</protein>
<evidence type="ECO:0008006" key="4">
    <source>
        <dbReference type="Google" id="ProtNLM"/>
    </source>
</evidence>
<keyword evidence="1" id="KW-0472">Membrane</keyword>
<dbReference type="AlphaFoldDB" id="A0A143DFC2"/>
<dbReference type="GeneID" id="53317440"/>
<keyword evidence="1" id="KW-1133">Transmembrane helix</keyword>
<dbReference type="RefSeq" id="WP_066136191.1">
    <property type="nucleotide sequence ID" value="NZ_CP014525.1"/>
</dbReference>
<keyword evidence="1" id="KW-0812">Transmembrane</keyword>
<dbReference type="Proteomes" id="UP000076066">
    <property type="component" value="Chromosome"/>
</dbReference>
<organism evidence="2 3">
    <name type="scientific">Haematospirillum jordaniae</name>
    <dbReference type="NCBI Taxonomy" id="1549855"/>
    <lineage>
        <taxon>Bacteria</taxon>
        <taxon>Pseudomonadati</taxon>
        <taxon>Pseudomonadota</taxon>
        <taxon>Alphaproteobacteria</taxon>
        <taxon>Rhodospirillales</taxon>
        <taxon>Novispirillaceae</taxon>
        <taxon>Haematospirillum</taxon>
    </lineage>
</organism>
<proteinExistence type="predicted"/>
<dbReference type="InterPro" id="IPR021323">
    <property type="entry name" value="DUF2927"/>
</dbReference>
<dbReference type="Pfam" id="PF11150">
    <property type="entry name" value="DUF2927"/>
    <property type="match status" value="1"/>
</dbReference>
<feature type="transmembrane region" description="Helical" evidence="1">
    <location>
        <begin position="12"/>
        <end position="31"/>
    </location>
</feature>
<dbReference type="EMBL" id="CP014525">
    <property type="protein sequence ID" value="AMW35417.1"/>
    <property type="molecule type" value="Genomic_DNA"/>
</dbReference>
<evidence type="ECO:0000256" key="1">
    <source>
        <dbReference type="SAM" id="Phobius"/>
    </source>
</evidence>
<evidence type="ECO:0000313" key="3">
    <source>
        <dbReference type="Proteomes" id="UP000076066"/>
    </source>
</evidence>
<name>A0A143DFC2_9PROT</name>
<accession>A0A143DFC2</accession>
<reference evidence="2 3" key="1">
    <citation type="submission" date="2016-02" db="EMBL/GenBank/DDBJ databases">
        <title>Complete Genome of H5569, the type strain of the newly described species Haematospirillium jordaniae.</title>
        <authorList>
            <person name="Nicholson A.C."/>
            <person name="Humrighouse B.W."/>
            <person name="Loparov V."/>
            <person name="McQuiston J.R."/>
        </authorList>
    </citation>
    <scope>NUCLEOTIDE SEQUENCE [LARGE SCALE GENOMIC DNA]</scope>
    <source>
        <strain evidence="2 3">H5569</strain>
    </source>
</reference>
<keyword evidence="3" id="KW-1185">Reference proteome</keyword>
<gene>
    <name evidence="2" type="ORF">AY555_09780</name>
</gene>
<dbReference type="STRING" id="1549855.AY555_09780"/>
<dbReference type="OrthoDB" id="3295600at2"/>